<reference evidence="9" key="3">
    <citation type="submission" date="2025-05" db="UniProtKB">
        <authorList>
            <consortium name="RefSeq"/>
        </authorList>
    </citation>
    <scope>IDENTIFICATION</scope>
    <source>
        <tissue evidence="9">Testes</tissue>
    </source>
</reference>
<evidence type="ECO:0000259" key="6">
    <source>
        <dbReference type="PROSITE" id="PS50049"/>
    </source>
</evidence>
<dbReference type="SUPFAM" id="SSF49842">
    <property type="entry name" value="TNF-like"/>
    <property type="match status" value="1"/>
</dbReference>
<dbReference type="RefSeq" id="XP_002733119.1">
    <property type="nucleotide sequence ID" value="XM_002733073.2"/>
</dbReference>
<dbReference type="OrthoDB" id="9936525at2759"/>
<sequence>METTQESHANYYKLTGKMNQELKTNCNFSTTVIIFLCLQTIIIIFIYPVIIGIVVVSFQNDIANLELKIDHLRDRDIGLPPPSSAVLGGDTPAVQGCECPQQQNNPPILSDSQYYNGQQSNGDVRETFLRCCAADENNLKSLIQEQLEKARPRNRHKDRKQDRTGVTVAEVERLVAAAINRNRTNVKQTDWSVTANIMPIAVHITGKPTEGEFSMMKSLPPRRRGMFKVGPWETERGKTFTKHVNVDTYHITIPKSGIYNVYSQSYFRDERDAGDRMNSNLNEYLHYTVVESMAYTADPIDLMKSGRTQQGSDDYGYYYSSYHSGLFELKRGDNLYMKVHLPDPSAVKLDCSQDATFMGMYMISELD</sequence>
<organism evidence="7">
    <name type="scientific">Saccoglossus kowalevskii</name>
    <name type="common">Acorn worm</name>
    <dbReference type="NCBI Taxonomy" id="10224"/>
    <lineage>
        <taxon>Eukaryota</taxon>
        <taxon>Metazoa</taxon>
        <taxon>Hemichordata</taxon>
        <taxon>Enteropneusta</taxon>
        <taxon>Harrimaniidae</taxon>
        <taxon>Saccoglossus</taxon>
    </lineage>
</organism>
<dbReference type="Proteomes" id="UP000694865">
    <property type="component" value="Unplaced"/>
</dbReference>
<dbReference type="EMBL" id="KU553337">
    <property type="protein sequence ID" value="AOR07035.1"/>
    <property type="molecule type" value="mRNA"/>
</dbReference>
<dbReference type="GeneID" id="100370349"/>
<comment type="similarity">
    <text evidence="2">Belongs to the tumor necrosis factor family.</text>
</comment>
<evidence type="ECO:0000313" key="7">
    <source>
        <dbReference type="EMBL" id="AOR07035.1"/>
    </source>
</evidence>
<reference evidence="7" key="1">
    <citation type="journal article" date="2008" name="Biol. Bull.">
        <title>cDNA sequences for transcription factors and signaling proteins of the hemichordate Saccoglossus kowalevskii: efficacy of the expressed sequence tag (EST) approach for evolutionary and developmental studies of a new organism.</title>
        <authorList>
            <person name="Freeman R.M. Jr."/>
            <person name="Wu M."/>
            <person name="Cordonnier-Pratt M.M."/>
            <person name="Pratt L.H."/>
            <person name="Gruber C.E."/>
            <person name="Smith M."/>
            <person name="Lander E.S."/>
            <person name="Stange-Thomann N."/>
            <person name="Lowe C.J."/>
            <person name="Gerhart J."/>
            <person name="Kirschner M."/>
        </authorList>
    </citation>
    <scope>NUCLEOTIDE SEQUENCE</scope>
</reference>
<dbReference type="GO" id="GO:0005615">
    <property type="term" value="C:extracellular space"/>
    <property type="evidence" value="ECO:0007669"/>
    <property type="project" value="UniProtKB-KW"/>
</dbReference>
<evidence type="ECO:0000313" key="9">
    <source>
        <dbReference type="RefSeq" id="XP_002733119.1"/>
    </source>
</evidence>
<dbReference type="GO" id="GO:0005125">
    <property type="term" value="F:cytokine activity"/>
    <property type="evidence" value="ECO:0007669"/>
    <property type="project" value="UniProtKB-KW"/>
</dbReference>
<evidence type="ECO:0000256" key="4">
    <source>
        <dbReference type="ARBA" id="ARBA00023136"/>
    </source>
</evidence>
<accession>A0A1C9TA70</accession>
<dbReference type="AlphaFoldDB" id="A0A1C9TA70"/>
<dbReference type="GO" id="GO:0005164">
    <property type="term" value="F:tumor necrosis factor receptor binding"/>
    <property type="evidence" value="ECO:0007669"/>
    <property type="project" value="InterPro"/>
</dbReference>
<dbReference type="Pfam" id="PF00229">
    <property type="entry name" value="TNF"/>
    <property type="match status" value="1"/>
</dbReference>
<keyword evidence="8" id="KW-1185">Reference proteome</keyword>
<comment type="subcellular location">
    <subcellularLocation>
        <location evidence="1">Membrane</location>
    </subcellularLocation>
</comment>
<dbReference type="GO" id="GO:0006955">
    <property type="term" value="P:immune response"/>
    <property type="evidence" value="ECO:0007669"/>
    <property type="project" value="InterPro"/>
</dbReference>
<keyword evidence="3" id="KW-0202">Cytokine</keyword>
<dbReference type="KEGG" id="sko:100370349"/>
<keyword evidence="5" id="KW-1133">Transmembrane helix</keyword>
<evidence type="ECO:0000313" key="8">
    <source>
        <dbReference type="Proteomes" id="UP000694865"/>
    </source>
</evidence>
<proteinExistence type="evidence at transcript level"/>
<keyword evidence="5" id="KW-0812">Transmembrane</keyword>
<gene>
    <name evidence="9" type="primary">LOC100370349</name>
</gene>
<feature type="domain" description="THD" evidence="6">
    <location>
        <begin position="200"/>
        <end position="363"/>
    </location>
</feature>
<dbReference type="InterPro" id="IPR006052">
    <property type="entry name" value="TNF_dom"/>
</dbReference>
<dbReference type="PANTHER" id="PTHR11471:SF13">
    <property type="entry name" value="TNF FAMILY PROFILE DOMAIN-CONTAINING PROTEIN"/>
    <property type="match status" value="1"/>
</dbReference>
<dbReference type="PANTHER" id="PTHR11471">
    <property type="entry name" value="TUMOR NECROSIS FACTOR FAMILY MEMBER"/>
    <property type="match status" value="1"/>
</dbReference>
<reference evidence="7" key="2">
    <citation type="submission" date="2016-01" db="EMBL/GenBank/DDBJ databases">
        <authorList>
            <person name="Oliw E.H."/>
        </authorList>
    </citation>
    <scope>NUCLEOTIDE SEQUENCE</scope>
</reference>
<dbReference type="InterPro" id="IPR008983">
    <property type="entry name" value="Tumour_necrosis_fac-like_dom"/>
</dbReference>
<evidence type="ECO:0000256" key="5">
    <source>
        <dbReference type="SAM" id="Phobius"/>
    </source>
</evidence>
<evidence type="ECO:0000256" key="1">
    <source>
        <dbReference type="ARBA" id="ARBA00004370"/>
    </source>
</evidence>
<evidence type="ECO:0000256" key="2">
    <source>
        <dbReference type="ARBA" id="ARBA00008670"/>
    </source>
</evidence>
<dbReference type="SMART" id="SM00207">
    <property type="entry name" value="TNF"/>
    <property type="match status" value="1"/>
</dbReference>
<dbReference type="GO" id="GO:0016020">
    <property type="term" value="C:membrane"/>
    <property type="evidence" value="ECO:0007669"/>
    <property type="project" value="UniProtKB-SubCell"/>
</dbReference>
<dbReference type="PROSITE" id="PS50049">
    <property type="entry name" value="THD_2"/>
    <property type="match status" value="1"/>
</dbReference>
<dbReference type="Gene3D" id="2.60.120.40">
    <property type="match status" value="1"/>
</dbReference>
<keyword evidence="4 5" id="KW-0472">Membrane</keyword>
<name>A0A1C9TA70_SACKO</name>
<protein>
    <submittedName>
        <fullName evidence="7">Tumor necrosis factor ligand superfamily member 10-like protein</fullName>
    </submittedName>
    <submittedName>
        <fullName evidence="9">Uncharacterized protein LOC100370349</fullName>
    </submittedName>
</protein>
<feature type="transmembrane region" description="Helical" evidence="5">
    <location>
        <begin position="32"/>
        <end position="58"/>
    </location>
</feature>
<evidence type="ECO:0000256" key="3">
    <source>
        <dbReference type="ARBA" id="ARBA00022514"/>
    </source>
</evidence>